<reference evidence="2 3" key="1">
    <citation type="journal article" date="2011" name="Science">
        <title>The Selaginella genome identifies genetic changes associated with the evolution of vascular plants.</title>
        <authorList>
            <person name="Banks J.A."/>
            <person name="Nishiyama T."/>
            <person name="Hasebe M."/>
            <person name="Bowman J.L."/>
            <person name="Gribskov M."/>
            <person name="dePamphilis C."/>
            <person name="Albert V.A."/>
            <person name="Aono N."/>
            <person name="Aoyama T."/>
            <person name="Ambrose B.A."/>
            <person name="Ashton N.W."/>
            <person name="Axtell M.J."/>
            <person name="Barker E."/>
            <person name="Barker M.S."/>
            <person name="Bennetzen J.L."/>
            <person name="Bonawitz N.D."/>
            <person name="Chapple C."/>
            <person name="Cheng C."/>
            <person name="Correa L.G."/>
            <person name="Dacre M."/>
            <person name="DeBarry J."/>
            <person name="Dreyer I."/>
            <person name="Elias M."/>
            <person name="Engstrom E.M."/>
            <person name="Estelle M."/>
            <person name="Feng L."/>
            <person name="Finet C."/>
            <person name="Floyd S.K."/>
            <person name="Frommer W.B."/>
            <person name="Fujita T."/>
            <person name="Gramzow L."/>
            <person name="Gutensohn M."/>
            <person name="Harholt J."/>
            <person name="Hattori M."/>
            <person name="Heyl A."/>
            <person name="Hirai T."/>
            <person name="Hiwatashi Y."/>
            <person name="Ishikawa M."/>
            <person name="Iwata M."/>
            <person name="Karol K.G."/>
            <person name="Koehler B."/>
            <person name="Kolukisaoglu U."/>
            <person name="Kubo M."/>
            <person name="Kurata T."/>
            <person name="Lalonde S."/>
            <person name="Li K."/>
            <person name="Li Y."/>
            <person name="Litt A."/>
            <person name="Lyons E."/>
            <person name="Manning G."/>
            <person name="Maruyama T."/>
            <person name="Michael T.P."/>
            <person name="Mikami K."/>
            <person name="Miyazaki S."/>
            <person name="Morinaga S."/>
            <person name="Murata T."/>
            <person name="Mueller-Roeber B."/>
            <person name="Nelson D.R."/>
            <person name="Obara M."/>
            <person name="Oguri Y."/>
            <person name="Olmstead R.G."/>
            <person name="Onodera N."/>
            <person name="Petersen B.L."/>
            <person name="Pils B."/>
            <person name="Prigge M."/>
            <person name="Rensing S.A."/>
            <person name="Riano-Pachon D.M."/>
            <person name="Roberts A.W."/>
            <person name="Sato Y."/>
            <person name="Scheller H.V."/>
            <person name="Schulz B."/>
            <person name="Schulz C."/>
            <person name="Shakirov E.V."/>
            <person name="Shibagaki N."/>
            <person name="Shinohara N."/>
            <person name="Shippen D.E."/>
            <person name="Soerensen I."/>
            <person name="Sotooka R."/>
            <person name="Sugimoto N."/>
            <person name="Sugita M."/>
            <person name="Sumikawa N."/>
            <person name="Tanurdzic M."/>
            <person name="Theissen G."/>
            <person name="Ulvskov P."/>
            <person name="Wakazuki S."/>
            <person name="Weng J.K."/>
            <person name="Willats W.W."/>
            <person name="Wipf D."/>
            <person name="Wolf P.G."/>
            <person name="Yang L."/>
            <person name="Zimmer A.D."/>
            <person name="Zhu Q."/>
            <person name="Mitros T."/>
            <person name="Hellsten U."/>
            <person name="Loque D."/>
            <person name="Otillar R."/>
            <person name="Salamov A."/>
            <person name="Schmutz J."/>
            <person name="Shapiro H."/>
            <person name="Lindquist E."/>
            <person name="Lucas S."/>
            <person name="Rokhsar D."/>
            <person name="Grigoriev I.V."/>
        </authorList>
    </citation>
    <scope>NUCLEOTIDE SEQUENCE [LARGE SCALE GENOMIC DNA]</scope>
</reference>
<dbReference type="HOGENOM" id="CLU_099211_1_0_1"/>
<gene>
    <name evidence="2" type="ORF">SELMODRAFT_448181</name>
</gene>
<dbReference type="OMA" id="THDDPYS"/>
<dbReference type="EMBL" id="GL377677">
    <property type="protein sequence ID" value="EFJ08065.1"/>
    <property type="molecule type" value="Genomic_DNA"/>
</dbReference>
<keyword evidence="3" id="KW-1185">Reference proteome</keyword>
<evidence type="ECO:0000313" key="2">
    <source>
        <dbReference type="EMBL" id="EFJ08065.1"/>
    </source>
</evidence>
<dbReference type="AlphaFoldDB" id="D8T5D9"/>
<organism evidence="3">
    <name type="scientific">Selaginella moellendorffii</name>
    <name type="common">Spikemoss</name>
    <dbReference type="NCBI Taxonomy" id="88036"/>
    <lineage>
        <taxon>Eukaryota</taxon>
        <taxon>Viridiplantae</taxon>
        <taxon>Streptophyta</taxon>
        <taxon>Embryophyta</taxon>
        <taxon>Tracheophyta</taxon>
        <taxon>Lycopodiopsida</taxon>
        <taxon>Selaginellales</taxon>
        <taxon>Selaginellaceae</taxon>
        <taxon>Selaginella</taxon>
    </lineage>
</organism>
<evidence type="ECO:0000313" key="3">
    <source>
        <dbReference type="Proteomes" id="UP000001514"/>
    </source>
</evidence>
<sequence>MDIFTYAGKVRLRSAAHHAKYLAADSSSNGAVFQARGSNKHDDPSTVWEVKRFRDSQATQIRLRSSYGGYLTGSHHNFLLGWTGKKVVQTNPTKADDLCEWEPIQDLAKHGTLIKLRTRYGTYLRANGGAPPWRNTITHDFDRDDDENFLWEVEIVQERDYSDIQF</sequence>
<dbReference type="InterPro" id="IPR008999">
    <property type="entry name" value="Actin-crosslinking"/>
</dbReference>
<dbReference type="KEGG" id="smo:SELMODRAFT_448181"/>
<name>D8T5D9_SELML</name>
<accession>D8T5D9</accession>
<dbReference type="InterPro" id="IPR007679">
    <property type="entry name" value="DUF569"/>
</dbReference>
<protein>
    <recommendedName>
        <fullName evidence="1">DUF569 domain-containing protein</fullName>
    </recommendedName>
</protein>
<dbReference type="Gene3D" id="2.80.10.50">
    <property type="match status" value="1"/>
</dbReference>
<dbReference type="Gramene" id="EFJ08065">
    <property type="protein sequence ID" value="EFJ08065"/>
    <property type="gene ID" value="SELMODRAFT_448181"/>
</dbReference>
<proteinExistence type="predicted"/>
<dbReference type="InParanoid" id="D8T5D9"/>
<feature type="domain" description="DUF569" evidence="1">
    <location>
        <begin position="1"/>
        <end position="143"/>
    </location>
</feature>
<dbReference type="Pfam" id="PF04601">
    <property type="entry name" value="DUF569"/>
    <property type="match status" value="1"/>
</dbReference>
<evidence type="ECO:0000259" key="1">
    <source>
        <dbReference type="Pfam" id="PF04601"/>
    </source>
</evidence>
<dbReference type="PANTHER" id="PTHR31205">
    <property type="entry name" value="ACTIN CROSS-LINKING PROTEIN (DUF569)"/>
    <property type="match status" value="1"/>
</dbReference>
<dbReference type="PANTHER" id="PTHR31205:SF69">
    <property type="entry name" value="ACTIN CROSS-LINKING PROTEIN (DUF569)"/>
    <property type="match status" value="1"/>
</dbReference>
<dbReference type="SUPFAM" id="SSF50405">
    <property type="entry name" value="Actin-crosslinking proteins"/>
    <property type="match status" value="1"/>
</dbReference>
<dbReference type="OrthoDB" id="2432302at2759"/>
<dbReference type="eggNOG" id="ENOG502QS6K">
    <property type="taxonomic scope" value="Eukaryota"/>
</dbReference>
<dbReference type="Proteomes" id="UP000001514">
    <property type="component" value="Unassembled WGS sequence"/>
</dbReference>
<dbReference type="CDD" id="cd23340">
    <property type="entry name" value="beta-trefoil_FSCN_ACP-like"/>
    <property type="match status" value="1"/>
</dbReference>